<dbReference type="Proteomes" id="UP000518605">
    <property type="component" value="Unassembled WGS sequence"/>
</dbReference>
<protein>
    <recommendedName>
        <fullName evidence="1">Copper amine oxidase-like N-terminal domain-containing protein</fullName>
    </recommendedName>
</protein>
<dbReference type="AlphaFoldDB" id="A0A7W5G992"/>
<name>A0A7W5G992_9BACL</name>
<accession>A0A7W5G992</accession>
<dbReference type="InterPro" id="IPR036582">
    <property type="entry name" value="Mao_N_sf"/>
</dbReference>
<dbReference type="InterPro" id="IPR012854">
    <property type="entry name" value="Cu_amine_oxidase-like_N"/>
</dbReference>
<organism evidence="2 3">
    <name type="scientific">Paenibacillus endophyticus</name>
    <dbReference type="NCBI Taxonomy" id="1294268"/>
    <lineage>
        <taxon>Bacteria</taxon>
        <taxon>Bacillati</taxon>
        <taxon>Bacillota</taxon>
        <taxon>Bacilli</taxon>
        <taxon>Bacillales</taxon>
        <taxon>Paenibacillaceae</taxon>
        <taxon>Paenibacillus</taxon>
    </lineage>
</organism>
<evidence type="ECO:0000313" key="2">
    <source>
        <dbReference type="EMBL" id="MBB3151884.1"/>
    </source>
</evidence>
<comment type="caution">
    <text evidence="2">The sequence shown here is derived from an EMBL/GenBank/DDBJ whole genome shotgun (WGS) entry which is preliminary data.</text>
</comment>
<dbReference type="RefSeq" id="WP_183561224.1">
    <property type="nucleotide sequence ID" value="NZ_CBCSLB010000008.1"/>
</dbReference>
<proteinExistence type="predicted"/>
<keyword evidence="3" id="KW-1185">Reference proteome</keyword>
<evidence type="ECO:0000313" key="3">
    <source>
        <dbReference type="Proteomes" id="UP000518605"/>
    </source>
</evidence>
<evidence type="ECO:0000259" key="1">
    <source>
        <dbReference type="Pfam" id="PF07833"/>
    </source>
</evidence>
<feature type="domain" description="Copper amine oxidase-like N-terminal" evidence="1">
    <location>
        <begin position="220"/>
        <end position="308"/>
    </location>
</feature>
<gene>
    <name evidence="2" type="ORF">FHS16_001930</name>
</gene>
<dbReference type="Pfam" id="PF07833">
    <property type="entry name" value="Cu_amine_oxidN1"/>
    <property type="match status" value="1"/>
</dbReference>
<dbReference type="Gene3D" id="3.30.457.10">
    <property type="entry name" value="Copper amine oxidase-like, N-terminal domain"/>
    <property type="match status" value="1"/>
</dbReference>
<reference evidence="2 3" key="1">
    <citation type="submission" date="2020-08" db="EMBL/GenBank/DDBJ databases">
        <title>Genomic Encyclopedia of Type Strains, Phase III (KMG-III): the genomes of soil and plant-associated and newly described type strains.</title>
        <authorList>
            <person name="Whitman W."/>
        </authorList>
    </citation>
    <scope>NUCLEOTIDE SEQUENCE [LARGE SCALE GENOMIC DNA]</scope>
    <source>
        <strain evidence="2 3">CECT 8234</strain>
    </source>
</reference>
<sequence>MRNVKGKMVVGSIVLFLLLLAVGVLELRYGMIKKTVYGYKVNNYLEQTYNEPMAIKHVTYLWDNIEPIQARVHPKNAKNLEFSVYPSDESSGGFRDDYVGTLWLHQVREDVLQHLVNMSEEFKSALYMDFTCCTAASYAARKNGGIVPNYKQEALTFDVTFQFQRGMVTNDFEQMYQTIHALKQMKQPRFGTVLFLLEPENESYRIAFRIPGENLKKMSSAAALHSYNESRFPARKLAAMIDADIQWDESTSSVTMTKGDLVLQINHWGEKIVINGTPQQNPLSSFLGDHGELLVPVAFFEEAFQISVPLIDPFHQ</sequence>
<dbReference type="EMBL" id="JACHXW010000004">
    <property type="protein sequence ID" value="MBB3151884.1"/>
    <property type="molecule type" value="Genomic_DNA"/>
</dbReference>
<dbReference type="SUPFAM" id="SSF55383">
    <property type="entry name" value="Copper amine oxidase, domain N"/>
    <property type="match status" value="1"/>
</dbReference>